<accession>A0A7I7VU88</accession>
<evidence type="ECO:0000313" key="2">
    <source>
        <dbReference type="EMBL" id="BBZ08856.1"/>
    </source>
</evidence>
<evidence type="ECO:0000313" key="3">
    <source>
        <dbReference type="Proteomes" id="UP000467201"/>
    </source>
</evidence>
<dbReference type="KEGG" id="mdr:MDOR_30250"/>
<feature type="compositionally biased region" description="Basic and acidic residues" evidence="1">
    <location>
        <begin position="25"/>
        <end position="52"/>
    </location>
</feature>
<feature type="region of interest" description="Disordered" evidence="1">
    <location>
        <begin position="1"/>
        <end position="52"/>
    </location>
</feature>
<proteinExistence type="predicted"/>
<dbReference type="AlphaFoldDB" id="A0A7I7VU88"/>
<evidence type="ECO:0000256" key="1">
    <source>
        <dbReference type="SAM" id="MobiDB-lite"/>
    </source>
</evidence>
<dbReference type="Proteomes" id="UP000467201">
    <property type="component" value="Chromosome"/>
</dbReference>
<gene>
    <name evidence="2" type="ORF">MDOR_30250</name>
</gene>
<protein>
    <submittedName>
        <fullName evidence="2">Uncharacterized protein</fullName>
    </submittedName>
</protein>
<sequence length="52" mass="5943">MCEQPHPAAGSVNKIFGDTLPETSSDERDDRAFGDHAEHERWLRDNVPPHHH</sequence>
<name>A0A7I7VU88_9MYCO</name>
<dbReference type="RefSeq" id="WP_099050121.1">
    <property type="nucleotide sequence ID" value="NZ_AP022605.1"/>
</dbReference>
<reference evidence="2 3" key="1">
    <citation type="journal article" date="2019" name="Emerg. Microbes Infect.">
        <title>Comprehensive subspecies identification of 175 nontuberculous mycobacteria species based on 7547 genomic profiles.</title>
        <authorList>
            <person name="Matsumoto Y."/>
            <person name="Kinjo T."/>
            <person name="Motooka D."/>
            <person name="Nabeya D."/>
            <person name="Jung N."/>
            <person name="Uechi K."/>
            <person name="Horii T."/>
            <person name="Iida T."/>
            <person name="Fujita J."/>
            <person name="Nakamura S."/>
        </authorList>
    </citation>
    <scope>NUCLEOTIDE SEQUENCE [LARGE SCALE GENOMIC DNA]</scope>
    <source>
        <strain evidence="2 3">JCM 12405</strain>
    </source>
</reference>
<dbReference type="EMBL" id="AP022605">
    <property type="protein sequence ID" value="BBZ08856.1"/>
    <property type="molecule type" value="Genomic_DNA"/>
</dbReference>
<organism evidence="2 3">
    <name type="scientific">Mycolicibacterium doricum</name>
    <dbReference type="NCBI Taxonomy" id="126673"/>
    <lineage>
        <taxon>Bacteria</taxon>
        <taxon>Bacillati</taxon>
        <taxon>Actinomycetota</taxon>
        <taxon>Actinomycetes</taxon>
        <taxon>Mycobacteriales</taxon>
        <taxon>Mycobacteriaceae</taxon>
        <taxon>Mycolicibacterium</taxon>
    </lineage>
</organism>